<evidence type="ECO:0000259" key="8">
    <source>
        <dbReference type="Pfam" id="PF00408"/>
    </source>
</evidence>
<dbReference type="Pfam" id="PF02879">
    <property type="entry name" value="PGM_PMM_II"/>
    <property type="match status" value="1"/>
</dbReference>
<evidence type="ECO:0000256" key="4">
    <source>
        <dbReference type="ARBA" id="ARBA00022723"/>
    </source>
</evidence>
<evidence type="ECO:0000256" key="7">
    <source>
        <dbReference type="RuleBase" id="RU004326"/>
    </source>
</evidence>
<organism evidence="12 13">
    <name type="scientific">Candidatus Korarchaeum cryptofilum</name>
    <dbReference type="NCBI Taxonomy" id="498846"/>
    <lineage>
        <taxon>Archaea</taxon>
        <taxon>Thermoproteota</taxon>
        <taxon>Candidatus Korarchaeia</taxon>
        <taxon>Candidatus Korarchaeales</taxon>
        <taxon>Candidatus Korarchaeaceae</taxon>
        <taxon>Candidatus Korarchaeum</taxon>
    </lineage>
</organism>
<dbReference type="SUPFAM" id="SSF55957">
    <property type="entry name" value="Phosphoglucomutase, C-terminal domain"/>
    <property type="match status" value="1"/>
</dbReference>
<dbReference type="Pfam" id="PF00408">
    <property type="entry name" value="PGM_PMM_IV"/>
    <property type="match status" value="1"/>
</dbReference>
<dbReference type="PRINTS" id="PR00509">
    <property type="entry name" value="PGMPMM"/>
</dbReference>
<comment type="cofactor">
    <cofactor evidence="1">
        <name>Mg(2+)</name>
        <dbReference type="ChEBI" id="CHEBI:18420"/>
    </cofactor>
</comment>
<accession>A0A3R9PAV3</accession>
<dbReference type="EC" id="5.4.2.10" evidence="12"/>
<feature type="domain" description="Alpha-D-phosphohexomutase C-terminal" evidence="8">
    <location>
        <begin position="391"/>
        <end position="443"/>
    </location>
</feature>
<name>A0A3R9PAV3_9CREN</name>
<proteinExistence type="inferred from homology"/>
<dbReference type="Proteomes" id="UP000278149">
    <property type="component" value="Unassembled WGS sequence"/>
</dbReference>
<dbReference type="SUPFAM" id="SSF53738">
    <property type="entry name" value="Phosphoglucomutase, first 3 domains"/>
    <property type="match status" value="3"/>
</dbReference>
<sequence>MSLIFTPLGIRGIVGRGLDAHISMLIANIFGRRLGKGSLAVVGRDTRPSGEAIERAVISGLLSAGVNVLNIGIAPTPTIEWATAKYDANGGIVISGSHNPPEWNALKLLGKEGILLHPDEMELLRSEFEKGRFESVPWNEMGREEQYDAIGDYLEDLLRFVDIERVREYKLKVCLDVNGGAGAYVTPYLLNELGVKTLTINSAPGIFVRELEPRPDTLEDLSKIVVATGSDLGFAHDTDADRLTIVTERGEVMPEDITLALVVDYILERKGGGKLVVNAASSRIFDHIARRRGAEIHRTPVGEAYVTHKMKEIGATVGGEGSCGGVILPDFHLGRDGPLAAALILELIANRGKSLSDIIDDFPKYHTIRKNIPMKKEWKDLEEKLIRIGERRGMRLDFLDGIGLISEDLWALVRLSKTEHKIRVLVEGRDEEEAERLLDEISEALT</sequence>
<dbReference type="InterPro" id="IPR005843">
    <property type="entry name" value="A-D-PHexomutase_C"/>
</dbReference>
<evidence type="ECO:0000313" key="12">
    <source>
        <dbReference type="EMBL" id="RSN70058.1"/>
    </source>
</evidence>
<evidence type="ECO:0000259" key="9">
    <source>
        <dbReference type="Pfam" id="PF02878"/>
    </source>
</evidence>
<feature type="domain" description="Alpha-D-phosphohexomutase alpha/beta/alpha" evidence="10">
    <location>
        <begin position="152"/>
        <end position="250"/>
    </location>
</feature>
<keyword evidence="4 7" id="KW-0479">Metal-binding</keyword>
<dbReference type="Gene3D" id="3.40.120.10">
    <property type="entry name" value="Alpha-D-Glucose-1,6-Bisphosphate, subunit A, domain 3"/>
    <property type="match status" value="3"/>
</dbReference>
<dbReference type="NCBIfam" id="TIGR03990">
    <property type="entry name" value="Arch_GlmM"/>
    <property type="match status" value="1"/>
</dbReference>
<comment type="similarity">
    <text evidence="2 7">Belongs to the phosphohexose mutase family.</text>
</comment>
<dbReference type="InterPro" id="IPR036900">
    <property type="entry name" value="A-D-PHexomutase_C_sf"/>
</dbReference>
<dbReference type="InterPro" id="IPR016066">
    <property type="entry name" value="A-D-PHexomutase_CS"/>
</dbReference>
<comment type="caution">
    <text evidence="12">The sequence shown here is derived from an EMBL/GenBank/DDBJ whole genome shotgun (WGS) entry which is preliminary data.</text>
</comment>
<feature type="domain" description="Alpha-D-phosphohexomutase alpha/beta/alpha" evidence="9">
    <location>
        <begin position="5"/>
        <end position="133"/>
    </location>
</feature>
<keyword evidence="5 7" id="KW-0460">Magnesium</keyword>
<dbReference type="GO" id="GO:0000287">
    <property type="term" value="F:magnesium ion binding"/>
    <property type="evidence" value="ECO:0007669"/>
    <property type="project" value="InterPro"/>
</dbReference>
<evidence type="ECO:0000256" key="2">
    <source>
        <dbReference type="ARBA" id="ARBA00010231"/>
    </source>
</evidence>
<dbReference type="InterPro" id="IPR005844">
    <property type="entry name" value="A-D-PHexomutase_a/b/a-I"/>
</dbReference>
<evidence type="ECO:0000256" key="1">
    <source>
        <dbReference type="ARBA" id="ARBA00001946"/>
    </source>
</evidence>
<dbReference type="InterPro" id="IPR005846">
    <property type="entry name" value="A-D-PHexomutase_a/b/a-III"/>
</dbReference>
<dbReference type="GO" id="GO:0008966">
    <property type="term" value="F:phosphoglucosamine mutase activity"/>
    <property type="evidence" value="ECO:0007669"/>
    <property type="project" value="UniProtKB-EC"/>
</dbReference>
<protein>
    <submittedName>
        <fullName evidence="12">Phosphoglucosamine mutase</fullName>
        <ecNumber evidence="12">5.4.2.10</ecNumber>
    </submittedName>
</protein>
<dbReference type="EMBL" id="RCOR01000014">
    <property type="protein sequence ID" value="RSN70058.1"/>
    <property type="molecule type" value="Genomic_DNA"/>
</dbReference>
<dbReference type="RefSeq" id="WP_125740804.1">
    <property type="nucleotide sequence ID" value="NZ_RCOR01000014.1"/>
</dbReference>
<feature type="domain" description="Alpha-D-phosphohexomutase alpha/beta/alpha" evidence="11">
    <location>
        <begin position="256"/>
        <end position="365"/>
    </location>
</feature>
<dbReference type="InterPro" id="IPR024086">
    <property type="entry name" value="GlmM_arc-type"/>
</dbReference>
<evidence type="ECO:0000259" key="11">
    <source>
        <dbReference type="Pfam" id="PF02880"/>
    </source>
</evidence>
<dbReference type="GO" id="GO:0005975">
    <property type="term" value="P:carbohydrate metabolic process"/>
    <property type="evidence" value="ECO:0007669"/>
    <property type="project" value="InterPro"/>
</dbReference>
<reference evidence="12 13" key="1">
    <citation type="submission" date="2018-10" db="EMBL/GenBank/DDBJ databases">
        <title>Co-occurring genomic capacity for anaerobic methane metabolism and dissimilatory sulfite reduction discovered in the Korarchaeota.</title>
        <authorList>
            <person name="Mckay L.J."/>
            <person name="Dlakic M."/>
            <person name="Fields M.W."/>
            <person name="Delmont T.O."/>
            <person name="Eren A.M."/>
            <person name="Jay Z.J."/>
            <person name="Klingelsmith K.B."/>
            <person name="Rusch D.B."/>
            <person name="Inskeep W.P."/>
        </authorList>
    </citation>
    <scope>NUCLEOTIDE SEQUENCE [LARGE SCALE GENOMIC DNA]</scope>
    <source>
        <strain evidence="12 13">WS</strain>
    </source>
</reference>
<evidence type="ECO:0000256" key="3">
    <source>
        <dbReference type="ARBA" id="ARBA00022553"/>
    </source>
</evidence>
<keyword evidence="3" id="KW-0597">Phosphoprotein</keyword>
<evidence type="ECO:0000313" key="13">
    <source>
        <dbReference type="Proteomes" id="UP000278149"/>
    </source>
</evidence>
<evidence type="ECO:0000256" key="6">
    <source>
        <dbReference type="ARBA" id="ARBA00023235"/>
    </source>
</evidence>
<dbReference type="InterPro" id="IPR005845">
    <property type="entry name" value="A-D-PHexomutase_a/b/a-II"/>
</dbReference>
<keyword evidence="6 12" id="KW-0413">Isomerase</keyword>
<dbReference type="InterPro" id="IPR005841">
    <property type="entry name" value="Alpha-D-phosphohexomutase_SF"/>
</dbReference>
<gene>
    <name evidence="12" type="primary">glmM</name>
    <name evidence="12" type="ORF">D9Q81_01735</name>
</gene>
<dbReference type="PANTHER" id="PTHR43771">
    <property type="entry name" value="PHOSPHOMANNOMUTASE"/>
    <property type="match status" value="1"/>
</dbReference>
<dbReference type="PROSITE" id="PS00710">
    <property type="entry name" value="PGM_PMM"/>
    <property type="match status" value="1"/>
</dbReference>
<dbReference type="PANTHER" id="PTHR43771:SF1">
    <property type="entry name" value="PHOSPHOMANNOMUTASE"/>
    <property type="match status" value="1"/>
</dbReference>
<evidence type="ECO:0000256" key="5">
    <source>
        <dbReference type="ARBA" id="ARBA00022842"/>
    </source>
</evidence>
<dbReference type="InterPro" id="IPR016055">
    <property type="entry name" value="A-D-PHexomutase_a/b/a-I/II/III"/>
</dbReference>
<dbReference type="Pfam" id="PF02880">
    <property type="entry name" value="PGM_PMM_III"/>
    <property type="match status" value="1"/>
</dbReference>
<dbReference type="Gene3D" id="3.30.310.50">
    <property type="entry name" value="Alpha-D-phosphohexomutase, C-terminal domain"/>
    <property type="match status" value="1"/>
</dbReference>
<evidence type="ECO:0000259" key="10">
    <source>
        <dbReference type="Pfam" id="PF02879"/>
    </source>
</evidence>
<dbReference type="AlphaFoldDB" id="A0A3R9PAV3"/>
<dbReference type="Pfam" id="PF02878">
    <property type="entry name" value="PGM_PMM_I"/>
    <property type="match status" value="1"/>
</dbReference>